<keyword evidence="1" id="KW-1133">Transmembrane helix</keyword>
<keyword evidence="1" id="KW-0472">Membrane</keyword>
<keyword evidence="3" id="KW-1185">Reference proteome</keyword>
<dbReference type="OrthoDB" id="283083at2"/>
<comment type="caution">
    <text evidence="2">The sequence shown here is derived from an EMBL/GenBank/DDBJ whole genome shotgun (WGS) entry which is preliminary data.</text>
</comment>
<keyword evidence="1" id="KW-0812">Transmembrane</keyword>
<proteinExistence type="predicted"/>
<reference evidence="2 3" key="1">
    <citation type="submission" date="2019-04" db="EMBL/GenBank/DDBJ databases">
        <title>Genome sequence of Pelagicola litoralis CL-ES2.</title>
        <authorList>
            <person name="Cao J."/>
        </authorList>
    </citation>
    <scope>NUCLEOTIDE SEQUENCE [LARGE SCALE GENOMIC DNA]</scope>
    <source>
        <strain evidence="2 3">CL-ES2</strain>
    </source>
</reference>
<protein>
    <submittedName>
        <fullName evidence="2">DUF4381 domain-containing protein</fullName>
    </submittedName>
</protein>
<evidence type="ECO:0000313" key="2">
    <source>
        <dbReference type="EMBL" id="TKZ19206.1"/>
    </source>
</evidence>
<dbReference type="InterPro" id="IPR025489">
    <property type="entry name" value="DUF4381"/>
</dbReference>
<accession>A0A4U7N218</accession>
<organism evidence="2 3">
    <name type="scientific">Shimia litoralis</name>
    <dbReference type="NCBI Taxonomy" id="420403"/>
    <lineage>
        <taxon>Bacteria</taxon>
        <taxon>Pseudomonadati</taxon>
        <taxon>Pseudomonadota</taxon>
        <taxon>Alphaproteobacteria</taxon>
        <taxon>Rhodobacterales</taxon>
        <taxon>Roseobacteraceae</taxon>
    </lineage>
</organism>
<feature type="transmembrane region" description="Helical" evidence="1">
    <location>
        <begin position="36"/>
        <end position="57"/>
    </location>
</feature>
<dbReference type="AlphaFoldDB" id="A0A4U7N218"/>
<dbReference type="Proteomes" id="UP000306575">
    <property type="component" value="Unassembled WGS sequence"/>
</dbReference>
<sequence>MTDQDFEGKNLVQLLDMLIPPAEPAPISMWPQTQGWIWLGLGMLALCIWAVAVRMSYRRRTAYQRAALRELQNCHDDPVMVADILRRTALAAYPRSDVAGLVGKEWLDFLDQHYAGTEFVSGIGQVVARAPYAKDAPPVTGLAKLAETWVRAQKPIGGHA</sequence>
<evidence type="ECO:0000313" key="3">
    <source>
        <dbReference type="Proteomes" id="UP000306575"/>
    </source>
</evidence>
<dbReference type="RefSeq" id="WP_138016694.1">
    <property type="nucleotide sequence ID" value="NZ_SULI01000015.1"/>
</dbReference>
<dbReference type="EMBL" id="SULI01000015">
    <property type="protein sequence ID" value="TKZ19206.1"/>
    <property type="molecule type" value="Genomic_DNA"/>
</dbReference>
<dbReference type="Pfam" id="PF14316">
    <property type="entry name" value="DUF4381"/>
    <property type="match status" value="1"/>
</dbReference>
<evidence type="ECO:0000256" key="1">
    <source>
        <dbReference type="SAM" id="Phobius"/>
    </source>
</evidence>
<name>A0A4U7N218_9RHOB</name>
<gene>
    <name evidence="2" type="ORF">FAP39_12255</name>
</gene>